<feature type="compositionally biased region" description="Polar residues" evidence="1">
    <location>
        <begin position="789"/>
        <end position="799"/>
    </location>
</feature>
<feature type="compositionally biased region" description="Low complexity" evidence="1">
    <location>
        <begin position="1460"/>
        <end position="1492"/>
    </location>
</feature>
<feature type="compositionally biased region" description="Basic and acidic residues" evidence="1">
    <location>
        <begin position="1522"/>
        <end position="1547"/>
    </location>
</feature>
<dbReference type="Proteomes" id="UP000221165">
    <property type="component" value="Unassembled WGS sequence"/>
</dbReference>
<feature type="compositionally biased region" description="Basic and acidic residues" evidence="1">
    <location>
        <begin position="1302"/>
        <end position="1315"/>
    </location>
</feature>
<proteinExistence type="predicted"/>
<dbReference type="PANTHER" id="PTHR28080">
    <property type="entry name" value="PEROXISOMAL BIOGENESIS FACTOR 3"/>
    <property type="match status" value="1"/>
</dbReference>
<feature type="compositionally biased region" description="Basic and acidic residues" evidence="1">
    <location>
        <begin position="1554"/>
        <end position="1584"/>
    </location>
</feature>
<feature type="region of interest" description="Disordered" evidence="1">
    <location>
        <begin position="610"/>
        <end position="710"/>
    </location>
</feature>
<feature type="compositionally biased region" description="Low complexity" evidence="1">
    <location>
        <begin position="1220"/>
        <end position="1236"/>
    </location>
</feature>
<feature type="compositionally biased region" description="Basic and acidic residues" evidence="1">
    <location>
        <begin position="1193"/>
        <end position="1216"/>
    </location>
</feature>
<feature type="region of interest" description="Disordered" evidence="1">
    <location>
        <begin position="140"/>
        <end position="163"/>
    </location>
</feature>
<dbReference type="InterPro" id="IPR006966">
    <property type="entry name" value="Peroxin-3"/>
</dbReference>
<dbReference type="GO" id="GO:0005778">
    <property type="term" value="C:peroxisomal membrane"/>
    <property type="evidence" value="ECO:0007669"/>
    <property type="project" value="InterPro"/>
</dbReference>
<dbReference type="GeneID" id="94429677"/>
<name>A0A2C6K1C2_9APIC</name>
<feature type="compositionally biased region" description="Polar residues" evidence="1">
    <location>
        <begin position="844"/>
        <end position="862"/>
    </location>
</feature>
<feature type="compositionally biased region" description="Polar residues" evidence="1">
    <location>
        <begin position="361"/>
        <end position="371"/>
    </location>
</feature>
<dbReference type="OrthoDB" id="333109at2759"/>
<feature type="compositionally biased region" description="Basic and acidic residues" evidence="1">
    <location>
        <begin position="1032"/>
        <end position="1042"/>
    </location>
</feature>
<feature type="compositionally biased region" description="Basic and acidic residues" evidence="1">
    <location>
        <begin position="488"/>
        <end position="525"/>
    </location>
</feature>
<keyword evidence="3" id="KW-1185">Reference proteome</keyword>
<evidence type="ECO:0000313" key="2">
    <source>
        <dbReference type="EMBL" id="PHJ19871.1"/>
    </source>
</evidence>
<feature type="compositionally biased region" description="Basic and acidic residues" evidence="1">
    <location>
        <begin position="1049"/>
        <end position="1175"/>
    </location>
</feature>
<organism evidence="2 3">
    <name type="scientific">Cystoisospora suis</name>
    <dbReference type="NCBI Taxonomy" id="483139"/>
    <lineage>
        <taxon>Eukaryota</taxon>
        <taxon>Sar</taxon>
        <taxon>Alveolata</taxon>
        <taxon>Apicomplexa</taxon>
        <taxon>Conoidasida</taxon>
        <taxon>Coccidia</taxon>
        <taxon>Eucoccidiorida</taxon>
        <taxon>Eimeriorina</taxon>
        <taxon>Sarcocystidae</taxon>
        <taxon>Cystoisospora</taxon>
    </lineage>
</organism>
<dbReference type="PANTHER" id="PTHR28080:SF1">
    <property type="entry name" value="PEROXISOMAL BIOGENESIS FACTOR 3"/>
    <property type="match status" value="1"/>
</dbReference>
<feature type="compositionally biased region" description="Basic and acidic residues" evidence="1">
    <location>
        <begin position="657"/>
        <end position="668"/>
    </location>
</feature>
<dbReference type="EMBL" id="MIGC01003153">
    <property type="protein sequence ID" value="PHJ19871.1"/>
    <property type="molecule type" value="Genomic_DNA"/>
</dbReference>
<comment type="caution">
    <text evidence="2">The sequence shown here is derived from an EMBL/GenBank/DDBJ whole genome shotgun (WGS) entry which is preliminary data.</text>
</comment>
<feature type="compositionally biased region" description="Basic residues" evidence="1">
    <location>
        <begin position="477"/>
        <end position="487"/>
    </location>
</feature>
<feature type="compositionally biased region" description="Basic and acidic residues" evidence="1">
    <location>
        <begin position="912"/>
        <end position="941"/>
    </location>
</feature>
<dbReference type="GO" id="GO:0030674">
    <property type="term" value="F:protein-macromolecule adaptor activity"/>
    <property type="evidence" value="ECO:0007669"/>
    <property type="project" value="TreeGrafter"/>
</dbReference>
<feature type="compositionally biased region" description="Basic and acidic residues" evidence="1">
    <location>
        <begin position="140"/>
        <end position="149"/>
    </location>
</feature>
<feature type="region of interest" description="Disordered" evidence="1">
    <location>
        <begin position="472"/>
        <end position="525"/>
    </location>
</feature>
<feature type="region of interest" description="Disordered" evidence="1">
    <location>
        <begin position="789"/>
        <end position="862"/>
    </location>
</feature>
<dbReference type="GO" id="GO:0045046">
    <property type="term" value="P:protein import into peroxisome membrane"/>
    <property type="evidence" value="ECO:0007669"/>
    <property type="project" value="TreeGrafter"/>
</dbReference>
<feature type="region of interest" description="Disordered" evidence="1">
    <location>
        <begin position="279"/>
        <end position="388"/>
    </location>
</feature>
<feature type="compositionally biased region" description="Polar residues" evidence="1">
    <location>
        <begin position="629"/>
        <end position="639"/>
    </location>
</feature>
<feature type="compositionally biased region" description="Basic and acidic residues" evidence="1">
    <location>
        <begin position="831"/>
        <end position="843"/>
    </location>
</feature>
<feature type="compositionally biased region" description="Basic and acidic residues" evidence="1">
    <location>
        <begin position="1402"/>
        <end position="1425"/>
    </location>
</feature>
<feature type="compositionally biased region" description="Basic and acidic residues" evidence="1">
    <location>
        <begin position="1267"/>
        <end position="1294"/>
    </location>
</feature>
<feature type="compositionally biased region" description="Basic and acidic residues" evidence="1">
    <location>
        <begin position="1342"/>
        <end position="1361"/>
    </location>
</feature>
<feature type="compositionally biased region" description="Acidic residues" evidence="1">
    <location>
        <begin position="1444"/>
        <end position="1455"/>
    </location>
</feature>
<feature type="compositionally biased region" description="Basic and acidic residues" evidence="1">
    <location>
        <begin position="92"/>
        <end position="110"/>
    </location>
</feature>
<feature type="compositionally biased region" description="Polar residues" evidence="1">
    <location>
        <begin position="1316"/>
        <end position="1330"/>
    </location>
</feature>
<feature type="region of interest" description="Disordered" evidence="1">
    <location>
        <begin position="73"/>
        <end position="126"/>
    </location>
</feature>
<feature type="compositionally biased region" description="Basic and acidic residues" evidence="1">
    <location>
        <begin position="311"/>
        <end position="337"/>
    </location>
</feature>
<reference evidence="2 3" key="1">
    <citation type="journal article" date="2017" name="Int. J. Parasitol.">
        <title>The genome of the protozoan parasite Cystoisospora suis and a reverse vaccinology approach to identify vaccine candidates.</title>
        <authorList>
            <person name="Palmieri N."/>
            <person name="Shrestha A."/>
            <person name="Ruttkowski B."/>
            <person name="Beck T."/>
            <person name="Vogl C."/>
            <person name="Tomley F."/>
            <person name="Blake D.P."/>
            <person name="Joachim A."/>
        </authorList>
    </citation>
    <scope>NUCLEOTIDE SEQUENCE [LARGE SCALE GENOMIC DNA]</scope>
    <source>
        <strain evidence="2 3">Wien I</strain>
    </source>
</reference>
<protein>
    <submittedName>
        <fullName evidence="2">Peroxin-3</fullName>
    </submittedName>
</protein>
<feature type="compositionally biased region" description="Acidic residues" evidence="1">
    <location>
        <begin position="1362"/>
        <end position="1371"/>
    </location>
</feature>
<feature type="region of interest" description="Disordered" evidence="1">
    <location>
        <begin position="1002"/>
        <end position="1584"/>
    </location>
</feature>
<evidence type="ECO:0000256" key="1">
    <source>
        <dbReference type="SAM" id="MobiDB-lite"/>
    </source>
</evidence>
<feature type="compositionally biased region" description="Polar residues" evidence="1">
    <location>
        <begin position="669"/>
        <end position="693"/>
    </location>
</feature>
<accession>A0A2C6K1C2</accession>
<evidence type="ECO:0000313" key="3">
    <source>
        <dbReference type="Proteomes" id="UP000221165"/>
    </source>
</evidence>
<gene>
    <name evidence="2" type="ORF">CSUI_006303</name>
</gene>
<dbReference type="VEuPathDB" id="ToxoDB:CSUI_006303"/>
<sequence length="1584" mass="179464">MFLRRTWNVVKRHRWKLLVGGGAAAAAAGVAYLGNLVYVHYKYLSEIVNDTDELDRLLAELLGVNPEDIKEAVQKEEEEEKRKHGVLVEEADLSKKGKNGKEKREEREGGGGEEEEASHDHGGSLTSRVTSFFSSFFGNERKEEKDKKGSSKTRNMIGSQEEGDRGEIDDILKRISQSIEWKRTLQFLKVQEVCDKTIWSVRTPLHHVICDSFFVDQYTAILRDPASVRKLSPARKRRCFFEMSIEVFARTLTSLYLFILLAVIHRIEVNLIVGHQLREEDESHGRRQKGCPSCEGEEEEEEERRRRTRRSSRDENKDNEKISESTRRDSFKNEVHHSTRSPSSPSSSSIYCREARWKASPGSSDQETSSLLRHGGSSPRVADLSPSSSFSSCKEIGEKANYLFLTSCRYLLRSANSLVTVVDTFLEVTEDYLSAIQPEEVVSSHQLFHLLLEVIFKAHALILHRAERRAAQDHLTKRNHGRKHARQRKQEEKTRAQVLRDGEVKSERSERGAKEEEREDDREKGDFIPQGLAALLLPMDESILDIRRVKFQTRYEEEIGAGGGEDEEEKEEDMAGGRFLSKRYRRKSIWERTMKEIEEELSSLTGAITSPQGIRAYEPGRSPPSSSSLISTDFSANTRHQSHSEKEEEGPSVSLRSAEEQEKERCETSCDSQSTPSMNTRPLTCPPLQSSPSMGDAEEEEEGQNSSCSSSTFRRHLLRLLLNETQDILESPIASSAVHEALTGGVWVLVERLQFSLLQNGVATLSPPPPQSSSSSGVSTSSSTYALQSVKVSPSSSTDRGAVASSDFPRSRQDDPPTSPFSDKLQTRSIRGIEREELPREKSTGTSQPPSHVLDSSPSPLQKNYGVEEKSLSHICFFPFARCFGRFCQLGDWIVLGDQSGLLLSSAPLSRRCKEEEEDTHKTEEGHEGRERHDDRQQEEEREREEEKEEKRDDVYKDSELMALLSTLPQLEQLSSLLFFPIDSEREAARVEAFLTIAKEEKQRMVSSKGKKSRAILSRVTSSRSCRPVKSKFGEDGKRSDSSHLLSRAGERGEEERGRIGRKEEEKEQDEEEKKRQREGVRKDEEMTERRRDEHDRGLNKEGEEGDKKKKIEEEKKKNDGLDSRRAKMRQEGEGESGRPSKDREEREKKKKEEEEGERRDLRLVKDSIGDGDPSRRRRRKDEKPSSLPSVSRSEKVGKHAFPDKTGDLEEIEKMGKKNTSSFLLSTSASSSSVYVSGGGEESKKENRFFSSTTSTETKVVEEEEGGELREVLSKRSSTIHHESHREVPLHEPADSSVSLSTREREEISKTHRQQEVSSSVEDGSAGFSQRTTNRGEEEENVEKRREGHQLIGGEKPKKEEKEEEEEEEEKDGTVGTMMIVKKKKNSEESLVVKGNASQGHNENKEEKNLAHERGDIKDENREKNTSFLSKMHVAGASQMVRTEEEEEDDDEGFLDCEVSSFSSSSPVSSSTPPDIHSLLLPGSSSRRLSSLDGWADVPAVGDLSNSLATYTSREDDEEEREKETDRREDEKTMKDNNGRDHDRTTKESGGGGGEKDKERQKEEGETNREKGEEEEERKGEKMR</sequence>
<dbReference type="RefSeq" id="XP_067921563.1">
    <property type="nucleotide sequence ID" value="XM_068066466.1"/>
</dbReference>
<feature type="region of interest" description="Disordered" evidence="1">
    <location>
        <begin position="910"/>
        <end position="955"/>
    </location>
</feature>